<evidence type="ECO:0000256" key="6">
    <source>
        <dbReference type="ARBA" id="ARBA00022833"/>
    </source>
</evidence>
<evidence type="ECO:0000256" key="7">
    <source>
        <dbReference type="ARBA" id="ARBA00023015"/>
    </source>
</evidence>
<gene>
    <name evidence="14" type="ORF">GSOID_T00008457001</name>
    <name evidence="15" type="ORF">GSOID_T00026543001</name>
</gene>
<dbReference type="AlphaFoldDB" id="E4XE53"/>
<evidence type="ECO:0000256" key="8">
    <source>
        <dbReference type="ARBA" id="ARBA00023125"/>
    </source>
</evidence>
<keyword evidence="5 11" id="KW-0863">Zinc-finger</keyword>
<feature type="region of interest" description="Disordered" evidence="12">
    <location>
        <begin position="148"/>
        <end position="181"/>
    </location>
</feature>
<keyword evidence="4" id="KW-0677">Repeat</keyword>
<dbReference type="SUPFAM" id="SSF57667">
    <property type="entry name" value="beta-beta-alpha zinc fingers"/>
    <property type="match status" value="1"/>
</dbReference>
<sequence length="268" mass="30390">MARPPLLYDPTLARQNPQGPPQSAQFNLRNPFATQTNRENNEHELGNEENNNPRSRRSESLPNTSFPPQQNPSEQINPQMYQTTAFQRRHDRQNLSRTGCGGELQQFNQYVDNGVYDQVYGYGFNDSFNNSVDQQNTLHPMYQTWQLGPTPMTANQDSYGQALTPNSTSSSNLDPSGDQPRARKLNENCRCSYCNKCFQSTWHLKRHERTHTNEKPYNCQNCGKSYSDNSNYSKHIRKCFSGVVDNDILPQLTGAPGSMGSNEPGANN</sequence>
<evidence type="ECO:0000313" key="14">
    <source>
        <dbReference type="EMBL" id="CBY19443.1"/>
    </source>
</evidence>
<name>E4XE53_OIKDI</name>
<dbReference type="PANTHER" id="PTHR16515:SF66">
    <property type="entry name" value="C2H2-TYPE DOMAIN-CONTAINING PROTEIN"/>
    <property type="match status" value="1"/>
</dbReference>
<dbReference type="SMART" id="SM00355">
    <property type="entry name" value="ZnF_C2H2"/>
    <property type="match status" value="2"/>
</dbReference>
<reference evidence="14" key="1">
    <citation type="journal article" date="2010" name="Science">
        <title>Plasticity of animal genome architecture unmasked by rapid evolution of a pelagic tunicate.</title>
        <authorList>
            <person name="Denoeud F."/>
            <person name="Henriet S."/>
            <person name="Mungpakdee S."/>
            <person name="Aury J.M."/>
            <person name="Da Silva C."/>
            <person name="Brinkmann H."/>
            <person name="Mikhaleva J."/>
            <person name="Olsen L.C."/>
            <person name="Jubin C."/>
            <person name="Canestro C."/>
            <person name="Bouquet J.M."/>
            <person name="Danks G."/>
            <person name="Poulain J."/>
            <person name="Campsteijn C."/>
            <person name="Adamski M."/>
            <person name="Cross I."/>
            <person name="Yadetie F."/>
            <person name="Muffato M."/>
            <person name="Louis A."/>
            <person name="Butcher S."/>
            <person name="Tsagkogeorga G."/>
            <person name="Konrad A."/>
            <person name="Singh S."/>
            <person name="Jensen M.F."/>
            <person name="Cong E.H."/>
            <person name="Eikeseth-Otteraa H."/>
            <person name="Noel B."/>
            <person name="Anthouard V."/>
            <person name="Porcel B.M."/>
            <person name="Kachouri-Lafond R."/>
            <person name="Nishino A."/>
            <person name="Ugolini M."/>
            <person name="Chourrout P."/>
            <person name="Nishida H."/>
            <person name="Aasland R."/>
            <person name="Huzurbazar S."/>
            <person name="Westhof E."/>
            <person name="Delsuc F."/>
            <person name="Lehrach H."/>
            <person name="Reinhardt R."/>
            <person name="Weissenbach J."/>
            <person name="Roy S.W."/>
            <person name="Artiguenave F."/>
            <person name="Postlethwait J.H."/>
            <person name="Manak J.R."/>
            <person name="Thompson E.M."/>
            <person name="Jaillon O."/>
            <person name="Du Pasquier L."/>
            <person name="Boudinot P."/>
            <person name="Liberles D.A."/>
            <person name="Volff J.N."/>
            <person name="Philippe H."/>
            <person name="Lenhard B."/>
            <person name="Roest Crollius H."/>
            <person name="Wincker P."/>
            <person name="Chourrout D."/>
        </authorList>
    </citation>
    <scope>NUCLEOTIDE SEQUENCE [LARGE SCALE GENOMIC DNA]</scope>
</reference>
<keyword evidence="6" id="KW-0862">Zinc</keyword>
<dbReference type="InterPro" id="IPR013087">
    <property type="entry name" value="Znf_C2H2_type"/>
</dbReference>
<keyword evidence="7" id="KW-0805">Transcription regulation</keyword>
<evidence type="ECO:0000256" key="11">
    <source>
        <dbReference type="PROSITE-ProRule" id="PRU00042"/>
    </source>
</evidence>
<feature type="compositionally biased region" description="Polar residues" evidence="12">
    <location>
        <begin position="148"/>
        <end position="174"/>
    </location>
</feature>
<feature type="compositionally biased region" description="Polar residues" evidence="12">
    <location>
        <begin position="64"/>
        <end position="75"/>
    </location>
</feature>
<dbReference type="FunFam" id="3.30.160.60:FF:000096">
    <property type="entry name" value="Zinc finger and BTB domain-containing protein 18 isoform 1"/>
    <property type="match status" value="1"/>
</dbReference>
<dbReference type="InterPro" id="IPR036236">
    <property type="entry name" value="Znf_C2H2_sf"/>
</dbReference>
<evidence type="ECO:0000256" key="5">
    <source>
        <dbReference type="ARBA" id="ARBA00022771"/>
    </source>
</evidence>
<feature type="compositionally biased region" description="Polar residues" evidence="12">
    <location>
        <begin position="13"/>
        <end position="36"/>
    </location>
</feature>
<protein>
    <recommendedName>
        <fullName evidence="13">C2H2-type domain-containing protein</fullName>
    </recommendedName>
</protein>
<dbReference type="GO" id="GO:0005634">
    <property type="term" value="C:nucleus"/>
    <property type="evidence" value="ECO:0007669"/>
    <property type="project" value="UniProtKB-SubCell"/>
</dbReference>
<dbReference type="Proteomes" id="UP000001307">
    <property type="component" value="Unassembled WGS sequence"/>
</dbReference>
<comment type="subcellular location">
    <subcellularLocation>
        <location evidence="2">Nucleus</location>
    </subcellularLocation>
</comment>
<comment type="function">
    <text evidence="1">May be involved in transcriptional regulation.</text>
</comment>
<feature type="region of interest" description="Disordered" evidence="12">
    <location>
        <begin position="1"/>
        <end position="75"/>
    </location>
</feature>
<feature type="domain" description="C2H2-type" evidence="13">
    <location>
        <begin position="189"/>
        <end position="216"/>
    </location>
</feature>
<proteinExistence type="predicted"/>
<organism evidence="14">
    <name type="scientific">Oikopleura dioica</name>
    <name type="common">Tunicate</name>
    <dbReference type="NCBI Taxonomy" id="34765"/>
    <lineage>
        <taxon>Eukaryota</taxon>
        <taxon>Metazoa</taxon>
        <taxon>Chordata</taxon>
        <taxon>Tunicata</taxon>
        <taxon>Appendicularia</taxon>
        <taxon>Copelata</taxon>
        <taxon>Oikopleuridae</taxon>
        <taxon>Oikopleura</taxon>
    </lineage>
</organism>
<dbReference type="InterPro" id="IPR050331">
    <property type="entry name" value="Zinc_finger"/>
</dbReference>
<dbReference type="PANTHER" id="PTHR16515">
    <property type="entry name" value="PR DOMAIN ZINC FINGER PROTEIN"/>
    <property type="match status" value="1"/>
</dbReference>
<dbReference type="EMBL" id="FN653040">
    <property type="protein sequence ID" value="CBY19443.1"/>
    <property type="molecule type" value="Genomic_DNA"/>
</dbReference>
<evidence type="ECO:0000256" key="4">
    <source>
        <dbReference type="ARBA" id="ARBA00022737"/>
    </source>
</evidence>
<dbReference type="InParanoid" id="E4XE53"/>
<evidence type="ECO:0000256" key="3">
    <source>
        <dbReference type="ARBA" id="ARBA00022723"/>
    </source>
</evidence>
<dbReference type="Gene3D" id="3.30.160.60">
    <property type="entry name" value="Classic Zinc Finger"/>
    <property type="match status" value="2"/>
</dbReference>
<dbReference type="GO" id="GO:0008270">
    <property type="term" value="F:zinc ion binding"/>
    <property type="evidence" value="ECO:0007669"/>
    <property type="project" value="UniProtKB-KW"/>
</dbReference>
<keyword evidence="10" id="KW-0539">Nucleus</keyword>
<dbReference type="FunFam" id="3.30.160.60:FF:000097">
    <property type="entry name" value="Zinc finger protein"/>
    <property type="match status" value="1"/>
</dbReference>
<dbReference type="GO" id="GO:0003677">
    <property type="term" value="F:DNA binding"/>
    <property type="evidence" value="ECO:0007669"/>
    <property type="project" value="UniProtKB-KW"/>
</dbReference>
<evidence type="ECO:0000256" key="10">
    <source>
        <dbReference type="ARBA" id="ARBA00023242"/>
    </source>
</evidence>
<evidence type="ECO:0000256" key="1">
    <source>
        <dbReference type="ARBA" id="ARBA00003767"/>
    </source>
</evidence>
<evidence type="ECO:0000259" key="13">
    <source>
        <dbReference type="PROSITE" id="PS50157"/>
    </source>
</evidence>
<feature type="domain" description="C2H2-type" evidence="13">
    <location>
        <begin position="217"/>
        <end position="237"/>
    </location>
</feature>
<evidence type="ECO:0000256" key="9">
    <source>
        <dbReference type="ARBA" id="ARBA00023163"/>
    </source>
</evidence>
<dbReference type="OrthoDB" id="9439903at2759"/>
<dbReference type="GO" id="GO:0010468">
    <property type="term" value="P:regulation of gene expression"/>
    <property type="evidence" value="ECO:0007669"/>
    <property type="project" value="TreeGrafter"/>
</dbReference>
<dbReference type="Pfam" id="PF00096">
    <property type="entry name" value="zf-C2H2"/>
    <property type="match status" value="1"/>
</dbReference>
<dbReference type="PROSITE" id="PS50157">
    <property type="entry name" value="ZINC_FINGER_C2H2_2"/>
    <property type="match status" value="2"/>
</dbReference>
<dbReference type="Proteomes" id="UP000011014">
    <property type="component" value="Unassembled WGS sequence"/>
</dbReference>
<evidence type="ECO:0000313" key="15">
    <source>
        <dbReference type="EMBL" id="CBY42812.1"/>
    </source>
</evidence>
<evidence type="ECO:0000313" key="16">
    <source>
        <dbReference type="Proteomes" id="UP000001307"/>
    </source>
</evidence>
<accession>E4XE53</accession>
<keyword evidence="3" id="KW-0479">Metal-binding</keyword>
<dbReference type="PROSITE" id="PS00028">
    <property type="entry name" value="ZINC_FINGER_C2H2_1"/>
    <property type="match status" value="1"/>
</dbReference>
<evidence type="ECO:0000256" key="12">
    <source>
        <dbReference type="SAM" id="MobiDB-lite"/>
    </source>
</evidence>
<keyword evidence="9" id="KW-0804">Transcription</keyword>
<evidence type="ECO:0000256" key="2">
    <source>
        <dbReference type="ARBA" id="ARBA00004123"/>
    </source>
</evidence>
<keyword evidence="8" id="KW-0238">DNA-binding</keyword>
<keyword evidence="16" id="KW-1185">Reference proteome</keyword>
<dbReference type="EMBL" id="FN657537">
    <property type="protein sequence ID" value="CBY42812.1"/>
    <property type="molecule type" value="Genomic_DNA"/>
</dbReference>